<evidence type="ECO:0000256" key="2">
    <source>
        <dbReference type="ARBA" id="ARBA00022801"/>
    </source>
</evidence>
<dbReference type="PANTHER" id="PTHR43046">
    <property type="entry name" value="GDP-MANNOSE MANNOSYL HYDROLASE"/>
    <property type="match status" value="1"/>
</dbReference>
<organism evidence="5 6">
    <name type="scientific">Kroppenstedtia pulmonis</name>
    <dbReference type="NCBI Taxonomy" id="1380685"/>
    <lineage>
        <taxon>Bacteria</taxon>
        <taxon>Bacillati</taxon>
        <taxon>Bacillota</taxon>
        <taxon>Bacilli</taxon>
        <taxon>Bacillales</taxon>
        <taxon>Thermoactinomycetaceae</taxon>
        <taxon>Kroppenstedtia</taxon>
    </lineage>
</organism>
<comment type="cofactor">
    <cofactor evidence="1">
        <name>Mg(2+)</name>
        <dbReference type="ChEBI" id="CHEBI:18420"/>
    </cofactor>
</comment>
<dbReference type="AlphaFoldDB" id="A0A7D4BI99"/>
<keyword evidence="2 3" id="KW-0378">Hydrolase</keyword>
<sequence length="141" mass="16504">MNRPYKIAAKAIIFDNDHVLVLRKSLAERNAKDTHGWDFPGGGLEPAEPLMDALYREVLEETGLRIRVIGPAYIYDDIQEEKHLIIIKFACYQPSGDLRISAEHESYQWTPISELAQAEYPEWMKEEIRRAYRIFMEHQPE</sequence>
<dbReference type="PROSITE" id="PS00893">
    <property type="entry name" value="NUDIX_BOX"/>
    <property type="match status" value="1"/>
</dbReference>
<dbReference type="InterPro" id="IPR020084">
    <property type="entry name" value="NUDIX_hydrolase_CS"/>
</dbReference>
<accession>A0A7D4BI99</accession>
<feature type="domain" description="Nudix hydrolase" evidence="4">
    <location>
        <begin position="4"/>
        <end position="137"/>
    </location>
</feature>
<dbReference type="InterPro" id="IPR020476">
    <property type="entry name" value="Nudix_hydrolase"/>
</dbReference>
<dbReference type="PANTHER" id="PTHR43046:SF2">
    <property type="entry name" value="8-OXO-DGTP DIPHOSPHATASE-RELATED"/>
    <property type="match status" value="1"/>
</dbReference>
<keyword evidence="6" id="KW-1185">Reference proteome</keyword>
<dbReference type="PROSITE" id="PS51462">
    <property type="entry name" value="NUDIX"/>
    <property type="match status" value="1"/>
</dbReference>
<evidence type="ECO:0000259" key="4">
    <source>
        <dbReference type="PROSITE" id="PS51462"/>
    </source>
</evidence>
<dbReference type="Gene3D" id="3.90.79.10">
    <property type="entry name" value="Nucleoside Triphosphate Pyrophosphohydrolase"/>
    <property type="match status" value="1"/>
</dbReference>
<dbReference type="GO" id="GO:0016787">
    <property type="term" value="F:hydrolase activity"/>
    <property type="evidence" value="ECO:0007669"/>
    <property type="project" value="UniProtKB-KW"/>
</dbReference>
<dbReference type="SUPFAM" id="SSF55811">
    <property type="entry name" value="Nudix"/>
    <property type="match status" value="1"/>
</dbReference>
<comment type="similarity">
    <text evidence="3">Belongs to the Nudix hydrolase family.</text>
</comment>
<evidence type="ECO:0000256" key="1">
    <source>
        <dbReference type="ARBA" id="ARBA00001946"/>
    </source>
</evidence>
<dbReference type="Proteomes" id="UP000503088">
    <property type="component" value="Chromosome"/>
</dbReference>
<proteinExistence type="inferred from homology"/>
<dbReference type="PRINTS" id="PR00502">
    <property type="entry name" value="NUDIXFAMILY"/>
</dbReference>
<dbReference type="KEGG" id="kpul:GXN76_12525"/>
<name>A0A7D4BI99_9BACL</name>
<protein>
    <submittedName>
        <fullName evidence="5">NUDIX domain-containing protein</fullName>
    </submittedName>
</protein>
<dbReference type="RefSeq" id="WP_173223660.1">
    <property type="nucleotide sequence ID" value="NZ_CP048104.1"/>
</dbReference>
<evidence type="ECO:0000313" key="6">
    <source>
        <dbReference type="Proteomes" id="UP000503088"/>
    </source>
</evidence>
<evidence type="ECO:0000256" key="3">
    <source>
        <dbReference type="RuleBase" id="RU003476"/>
    </source>
</evidence>
<reference evidence="5 6" key="1">
    <citation type="submission" date="2020-01" db="EMBL/GenBank/DDBJ databases">
        <authorList>
            <person name="Gulvik C.A."/>
            <person name="Batra D.G."/>
        </authorList>
    </citation>
    <scope>NUCLEOTIDE SEQUENCE [LARGE SCALE GENOMIC DNA]</scope>
    <source>
        <strain evidence="5 6">W9323</strain>
    </source>
</reference>
<evidence type="ECO:0000313" key="5">
    <source>
        <dbReference type="EMBL" id="QKG85215.1"/>
    </source>
</evidence>
<dbReference type="CDD" id="cd04699">
    <property type="entry name" value="NUDIX_MutT_Nudt1"/>
    <property type="match status" value="1"/>
</dbReference>
<dbReference type="InterPro" id="IPR000086">
    <property type="entry name" value="NUDIX_hydrolase_dom"/>
</dbReference>
<dbReference type="Pfam" id="PF00293">
    <property type="entry name" value="NUDIX"/>
    <property type="match status" value="1"/>
</dbReference>
<dbReference type="InterPro" id="IPR015797">
    <property type="entry name" value="NUDIX_hydrolase-like_dom_sf"/>
</dbReference>
<gene>
    <name evidence="5" type="ORF">GXN76_12525</name>
</gene>
<dbReference type="EMBL" id="CP048104">
    <property type="protein sequence ID" value="QKG85215.1"/>
    <property type="molecule type" value="Genomic_DNA"/>
</dbReference>